<organism evidence="2 3">
    <name type="scientific">Amanita muscaria (strain Koide BX008)</name>
    <dbReference type="NCBI Taxonomy" id="946122"/>
    <lineage>
        <taxon>Eukaryota</taxon>
        <taxon>Fungi</taxon>
        <taxon>Dikarya</taxon>
        <taxon>Basidiomycota</taxon>
        <taxon>Agaricomycotina</taxon>
        <taxon>Agaricomycetes</taxon>
        <taxon>Agaricomycetidae</taxon>
        <taxon>Agaricales</taxon>
        <taxon>Pluteineae</taxon>
        <taxon>Amanitaceae</taxon>
        <taxon>Amanita</taxon>
    </lineage>
</organism>
<dbReference type="AlphaFoldDB" id="A0A0C2WPA4"/>
<dbReference type="HOGENOM" id="CLU_2183250_0_0_1"/>
<sequence length="109" mass="12548">MMQEDPNTDQVENVVDFYLNSNWDVDIIVEGRQRGRLIKLSFKSTSEADEDDTKIYDLYDEARTNNPPTPARPDSKAGKRDDAMHLLEEAFRGRPLQRSIPLKVSYSTN</sequence>
<dbReference type="EMBL" id="KN818336">
    <property type="protein sequence ID" value="KIL58516.1"/>
    <property type="molecule type" value="Genomic_DNA"/>
</dbReference>
<name>A0A0C2WPA4_AMAMK</name>
<reference evidence="2 3" key="1">
    <citation type="submission" date="2014-04" db="EMBL/GenBank/DDBJ databases">
        <title>Evolutionary Origins and Diversification of the Mycorrhizal Mutualists.</title>
        <authorList>
            <consortium name="DOE Joint Genome Institute"/>
            <consortium name="Mycorrhizal Genomics Consortium"/>
            <person name="Kohler A."/>
            <person name="Kuo A."/>
            <person name="Nagy L.G."/>
            <person name="Floudas D."/>
            <person name="Copeland A."/>
            <person name="Barry K.W."/>
            <person name="Cichocki N."/>
            <person name="Veneault-Fourrey C."/>
            <person name="LaButti K."/>
            <person name="Lindquist E.A."/>
            <person name="Lipzen A."/>
            <person name="Lundell T."/>
            <person name="Morin E."/>
            <person name="Murat C."/>
            <person name="Riley R."/>
            <person name="Ohm R."/>
            <person name="Sun H."/>
            <person name="Tunlid A."/>
            <person name="Henrissat B."/>
            <person name="Grigoriev I.V."/>
            <person name="Hibbett D.S."/>
            <person name="Martin F."/>
        </authorList>
    </citation>
    <scope>NUCLEOTIDE SEQUENCE [LARGE SCALE GENOMIC DNA]</scope>
    <source>
        <strain evidence="2 3">Koide BX008</strain>
    </source>
</reference>
<feature type="region of interest" description="Disordered" evidence="1">
    <location>
        <begin position="61"/>
        <end position="80"/>
    </location>
</feature>
<evidence type="ECO:0000313" key="2">
    <source>
        <dbReference type="EMBL" id="KIL58516.1"/>
    </source>
</evidence>
<evidence type="ECO:0000313" key="3">
    <source>
        <dbReference type="Proteomes" id="UP000054549"/>
    </source>
</evidence>
<keyword evidence="3" id="KW-1185">Reference proteome</keyword>
<evidence type="ECO:0000256" key="1">
    <source>
        <dbReference type="SAM" id="MobiDB-lite"/>
    </source>
</evidence>
<protein>
    <submittedName>
        <fullName evidence="2">Uncharacterized protein</fullName>
    </submittedName>
</protein>
<dbReference type="InParanoid" id="A0A0C2WPA4"/>
<proteinExistence type="predicted"/>
<dbReference type="Proteomes" id="UP000054549">
    <property type="component" value="Unassembled WGS sequence"/>
</dbReference>
<gene>
    <name evidence="2" type="ORF">M378DRAFT_200494</name>
</gene>
<accession>A0A0C2WPA4</accession>